<dbReference type="RefSeq" id="XP_028884444.1">
    <property type="nucleotide sequence ID" value="XM_029024041.1"/>
</dbReference>
<feature type="compositionally biased region" description="Basic and acidic residues" evidence="1">
    <location>
        <begin position="88"/>
        <end position="121"/>
    </location>
</feature>
<dbReference type="Proteomes" id="UP000192257">
    <property type="component" value="Unassembled WGS sequence"/>
</dbReference>
<reference evidence="2 3" key="1">
    <citation type="submission" date="2017-03" db="EMBL/GenBank/DDBJ databases">
        <title>An alternative strategy for trypanosome survival in the mammalian bloodstream revealed through genome and transcriptome analysis of the ubiquitous bovine parasite Trypanosoma (Megatrypanum) theileri.</title>
        <authorList>
            <person name="Kelly S."/>
            <person name="Ivens A."/>
            <person name="Mott A."/>
            <person name="O'Neill E."/>
            <person name="Emms D."/>
            <person name="Macleod O."/>
            <person name="Voorheis P."/>
            <person name="Matthews J."/>
            <person name="Matthews K."/>
            <person name="Carrington M."/>
        </authorList>
    </citation>
    <scope>NUCLEOTIDE SEQUENCE [LARGE SCALE GENOMIC DNA]</scope>
    <source>
        <strain evidence="2">Edinburgh</strain>
    </source>
</reference>
<gene>
    <name evidence="2" type="ORF">TM35_000081760</name>
</gene>
<dbReference type="VEuPathDB" id="TriTrypDB:TM35_000081760"/>
<dbReference type="EMBL" id="NBCO01000008">
    <property type="protein sequence ID" value="ORC90378.1"/>
    <property type="molecule type" value="Genomic_DNA"/>
</dbReference>
<protein>
    <submittedName>
        <fullName evidence="2">Uncharacterized protein</fullName>
    </submittedName>
</protein>
<dbReference type="OrthoDB" id="252877at2759"/>
<evidence type="ECO:0000313" key="2">
    <source>
        <dbReference type="EMBL" id="ORC90378.1"/>
    </source>
</evidence>
<sequence>MVFYQLSRPLLVRSCSAIISSSSSGCGFSHRLIAPLVLVQQFRGVCGTPVVRFDIRQHEMEKRRRRELERAGIDVDNDDDEPWIAPEEQQRLDEEEAKRAAEEAERVKEMMKRREEEDMEKRKKFKEFRARQLAMSRNRKEANIAAKHQKRADSRVIEEVIDDTDGSTNKAEGGEIKEEGRKR</sequence>
<evidence type="ECO:0000256" key="1">
    <source>
        <dbReference type="SAM" id="MobiDB-lite"/>
    </source>
</evidence>
<accession>A0A1X0P0M8</accession>
<comment type="caution">
    <text evidence="2">The sequence shown here is derived from an EMBL/GenBank/DDBJ whole genome shotgun (WGS) entry which is preliminary data.</text>
</comment>
<proteinExistence type="predicted"/>
<feature type="compositionally biased region" description="Basic and acidic residues" evidence="1">
    <location>
        <begin position="172"/>
        <end position="183"/>
    </location>
</feature>
<evidence type="ECO:0000313" key="3">
    <source>
        <dbReference type="Proteomes" id="UP000192257"/>
    </source>
</evidence>
<keyword evidence="3" id="KW-1185">Reference proteome</keyword>
<dbReference type="GeneID" id="39983821"/>
<name>A0A1X0P0M8_9TRYP</name>
<dbReference type="AlphaFoldDB" id="A0A1X0P0M8"/>
<feature type="region of interest" description="Disordered" evidence="1">
    <location>
        <begin position="76"/>
        <end position="183"/>
    </location>
</feature>
<organism evidence="2 3">
    <name type="scientific">Trypanosoma theileri</name>
    <dbReference type="NCBI Taxonomy" id="67003"/>
    <lineage>
        <taxon>Eukaryota</taxon>
        <taxon>Discoba</taxon>
        <taxon>Euglenozoa</taxon>
        <taxon>Kinetoplastea</taxon>
        <taxon>Metakinetoplastina</taxon>
        <taxon>Trypanosomatida</taxon>
        <taxon>Trypanosomatidae</taxon>
        <taxon>Trypanosoma</taxon>
    </lineage>
</organism>